<reference evidence="1 2" key="2">
    <citation type="submission" date="2018-10" db="EMBL/GenBank/DDBJ databases">
        <authorList>
            <consortium name="Pathogen Informatics"/>
        </authorList>
    </citation>
    <scope>NUCLEOTIDE SEQUENCE [LARGE SCALE GENOMIC DNA]</scope>
</reference>
<accession>A0A0N4UTF6</accession>
<dbReference type="WBParaSite" id="EVEC_0000055701-mRNA-1">
    <property type="protein sequence ID" value="EVEC_0000055701-mRNA-1"/>
    <property type="gene ID" value="EVEC_0000055701"/>
</dbReference>
<protein>
    <submittedName>
        <fullName evidence="3">Bacteriocin</fullName>
    </submittedName>
</protein>
<dbReference type="Proteomes" id="UP000274131">
    <property type="component" value="Unassembled WGS sequence"/>
</dbReference>
<evidence type="ECO:0000313" key="1">
    <source>
        <dbReference type="EMBL" id="VDD85228.1"/>
    </source>
</evidence>
<keyword evidence="2" id="KW-1185">Reference proteome</keyword>
<dbReference type="AlphaFoldDB" id="A0A0N4UTF6"/>
<organism evidence="3">
    <name type="scientific">Enterobius vermicularis</name>
    <name type="common">Human pinworm</name>
    <dbReference type="NCBI Taxonomy" id="51028"/>
    <lineage>
        <taxon>Eukaryota</taxon>
        <taxon>Metazoa</taxon>
        <taxon>Ecdysozoa</taxon>
        <taxon>Nematoda</taxon>
        <taxon>Chromadorea</taxon>
        <taxon>Rhabditida</taxon>
        <taxon>Spirurina</taxon>
        <taxon>Oxyuridomorpha</taxon>
        <taxon>Oxyuroidea</taxon>
        <taxon>Oxyuridae</taxon>
        <taxon>Enterobius</taxon>
    </lineage>
</organism>
<evidence type="ECO:0000313" key="3">
    <source>
        <dbReference type="WBParaSite" id="EVEC_0000055701-mRNA-1"/>
    </source>
</evidence>
<gene>
    <name evidence="1" type="ORF">EVEC_LOCUS371</name>
</gene>
<proteinExistence type="predicted"/>
<dbReference type="EMBL" id="UXUI01000430">
    <property type="protein sequence ID" value="VDD85228.1"/>
    <property type="molecule type" value="Genomic_DNA"/>
</dbReference>
<sequence length="67" mass="6658">MSDFSEALEQELKNYGRSLADGASKGAAIGGAICPGAGTLIGGWAGAATAAVSCLVKALNDDDDEKK</sequence>
<evidence type="ECO:0000313" key="2">
    <source>
        <dbReference type="Proteomes" id="UP000274131"/>
    </source>
</evidence>
<name>A0A0N4UTF6_ENTVE</name>
<reference evidence="3" key="1">
    <citation type="submission" date="2017-02" db="UniProtKB">
        <authorList>
            <consortium name="WormBaseParasite"/>
        </authorList>
    </citation>
    <scope>IDENTIFICATION</scope>
</reference>